<dbReference type="AlphaFoldDB" id="A0A6A6YNI6"/>
<evidence type="ECO:0000313" key="2">
    <source>
        <dbReference type="EMBL" id="KAF2810143.1"/>
    </source>
</evidence>
<name>A0A6A6YNI6_9PEZI</name>
<dbReference type="OrthoDB" id="10629521at2759"/>
<proteinExistence type="predicted"/>
<feature type="compositionally biased region" description="Basic and acidic residues" evidence="1">
    <location>
        <begin position="19"/>
        <end position="32"/>
    </location>
</feature>
<sequence length="167" mass="17307">MVAKSAQVPGVRTIAYEGADDRDRQGQARGREFGGLGLGVGAAKIAHRGLPTSPTPGKALSRALGAALPRPHCAGQLSILDGPTTPSADSRKPFHSARSGLELRDSACGPRIGRISSAIRLDASQVREAEPRRPLLAHGAPSLPEQTPSAGIGQAAWSGVDRAKELR</sequence>
<accession>A0A6A6YNI6</accession>
<protein>
    <submittedName>
        <fullName evidence="2 4">Uncharacterized protein</fullName>
    </submittedName>
</protein>
<evidence type="ECO:0000313" key="3">
    <source>
        <dbReference type="Proteomes" id="UP000504636"/>
    </source>
</evidence>
<organism evidence="2">
    <name type="scientific">Mytilinidion resinicola</name>
    <dbReference type="NCBI Taxonomy" id="574789"/>
    <lineage>
        <taxon>Eukaryota</taxon>
        <taxon>Fungi</taxon>
        <taxon>Dikarya</taxon>
        <taxon>Ascomycota</taxon>
        <taxon>Pezizomycotina</taxon>
        <taxon>Dothideomycetes</taxon>
        <taxon>Pleosporomycetidae</taxon>
        <taxon>Mytilinidiales</taxon>
        <taxon>Mytilinidiaceae</taxon>
        <taxon>Mytilinidion</taxon>
    </lineage>
</organism>
<reference evidence="2 4" key="1">
    <citation type="journal article" date="2020" name="Stud. Mycol.">
        <title>101 Dothideomycetes genomes: a test case for predicting lifestyles and emergence of pathogens.</title>
        <authorList>
            <person name="Haridas S."/>
            <person name="Albert R."/>
            <person name="Binder M."/>
            <person name="Bloem J."/>
            <person name="Labutti K."/>
            <person name="Salamov A."/>
            <person name="Andreopoulos B."/>
            <person name="Baker S."/>
            <person name="Barry K."/>
            <person name="Bills G."/>
            <person name="Bluhm B."/>
            <person name="Cannon C."/>
            <person name="Castanera R."/>
            <person name="Culley D."/>
            <person name="Daum C."/>
            <person name="Ezra D."/>
            <person name="Gonzalez J."/>
            <person name="Henrissat B."/>
            <person name="Kuo A."/>
            <person name="Liang C."/>
            <person name="Lipzen A."/>
            <person name="Lutzoni F."/>
            <person name="Magnuson J."/>
            <person name="Mondo S."/>
            <person name="Nolan M."/>
            <person name="Ohm R."/>
            <person name="Pangilinan J."/>
            <person name="Park H.-J."/>
            <person name="Ramirez L."/>
            <person name="Alfaro M."/>
            <person name="Sun H."/>
            <person name="Tritt A."/>
            <person name="Yoshinaga Y."/>
            <person name="Zwiers L.-H."/>
            <person name="Turgeon B."/>
            <person name="Goodwin S."/>
            <person name="Spatafora J."/>
            <person name="Crous P."/>
            <person name="Grigoriev I."/>
        </authorList>
    </citation>
    <scope>NUCLEOTIDE SEQUENCE</scope>
    <source>
        <strain evidence="2 4">CBS 304.34</strain>
    </source>
</reference>
<dbReference type="Proteomes" id="UP000504636">
    <property type="component" value="Unplaced"/>
</dbReference>
<reference evidence="4" key="2">
    <citation type="submission" date="2020-04" db="EMBL/GenBank/DDBJ databases">
        <authorList>
            <consortium name="NCBI Genome Project"/>
        </authorList>
    </citation>
    <scope>NUCLEOTIDE SEQUENCE</scope>
    <source>
        <strain evidence="4">CBS 304.34</strain>
    </source>
</reference>
<gene>
    <name evidence="2 4" type="ORF">BDZ99DRAFT_462746</name>
</gene>
<reference evidence="4" key="3">
    <citation type="submission" date="2025-04" db="UniProtKB">
        <authorList>
            <consortium name="RefSeq"/>
        </authorList>
    </citation>
    <scope>IDENTIFICATION</scope>
    <source>
        <strain evidence="4">CBS 304.34</strain>
    </source>
</reference>
<evidence type="ECO:0000313" key="4">
    <source>
        <dbReference type="RefSeq" id="XP_033577107.1"/>
    </source>
</evidence>
<dbReference type="RefSeq" id="XP_033577107.1">
    <property type="nucleotide sequence ID" value="XM_033719917.1"/>
</dbReference>
<feature type="region of interest" description="Disordered" evidence="1">
    <location>
        <begin position="80"/>
        <end position="102"/>
    </location>
</feature>
<feature type="region of interest" description="Disordered" evidence="1">
    <location>
        <begin position="14"/>
        <end position="33"/>
    </location>
</feature>
<dbReference type="EMBL" id="MU003700">
    <property type="protein sequence ID" value="KAF2810143.1"/>
    <property type="molecule type" value="Genomic_DNA"/>
</dbReference>
<feature type="region of interest" description="Disordered" evidence="1">
    <location>
        <begin position="123"/>
        <end position="167"/>
    </location>
</feature>
<evidence type="ECO:0000256" key="1">
    <source>
        <dbReference type="SAM" id="MobiDB-lite"/>
    </source>
</evidence>
<dbReference type="GeneID" id="54460810"/>
<keyword evidence="3" id="KW-1185">Reference proteome</keyword>